<organism evidence="1 2">
    <name type="scientific">Priestia megaterium</name>
    <name type="common">Bacillus megaterium</name>
    <dbReference type="NCBI Taxonomy" id="1404"/>
    <lineage>
        <taxon>Bacteria</taxon>
        <taxon>Bacillati</taxon>
        <taxon>Bacillota</taxon>
        <taxon>Bacilli</taxon>
        <taxon>Bacillales</taxon>
        <taxon>Bacillaceae</taxon>
        <taxon>Priestia</taxon>
    </lineage>
</organism>
<dbReference type="EMBL" id="CP051128">
    <property type="protein sequence ID" value="QIZ06572.1"/>
    <property type="molecule type" value="Genomic_DNA"/>
</dbReference>
<proteinExistence type="predicted"/>
<accession>A0A6H1NZB5</accession>
<reference evidence="1 2" key="1">
    <citation type="submission" date="2020-04" db="EMBL/GenBank/DDBJ databases">
        <title>Genome-Wide Identification of 5-Methylcytosine Sites in Bacterial Genomes By High-Throughput Sequencing of MspJI Restriction Fragments.</title>
        <authorList>
            <person name="Wu V."/>
        </authorList>
    </citation>
    <scope>NUCLEOTIDE SEQUENCE [LARGE SCALE GENOMIC DNA]</scope>
    <source>
        <strain evidence="1 2">S2</strain>
    </source>
</reference>
<dbReference type="Proteomes" id="UP000501868">
    <property type="component" value="Chromosome"/>
</dbReference>
<gene>
    <name evidence="1" type="ORF">HFZ78_07525</name>
</gene>
<name>A0A6H1NZB5_PRIMG</name>
<protein>
    <recommendedName>
        <fullName evidence="3">Peptidoglycan binding domain-containing protein</fullName>
    </recommendedName>
</protein>
<dbReference type="InterPro" id="IPR007391">
    <property type="entry name" value="Vancomycin_resist_VanW"/>
</dbReference>
<dbReference type="PANTHER" id="PTHR35788">
    <property type="entry name" value="EXPORTED PROTEIN-RELATED"/>
    <property type="match status" value="1"/>
</dbReference>
<reference evidence="1 2" key="2">
    <citation type="submission" date="2020-04" db="EMBL/GenBank/DDBJ databases">
        <authorList>
            <person name="Fomenkov A."/>
            <person name="Anton B.P."/>
            <person name="Roberts R.J."/>
        </authorList>
    </citation>
    <scope>NUCLEOTIDE SEQUENCE [LARGE SCALE GENOMIC DNA]</scope>
    <source>
        <strain evidence="1 2">S2</strain>
    </source>
</reference>
<evidence type="ECO:0000313" key="2">
    <source>
        <dbReference type="Proteomes" id="UP000501868"/>
    </source>
</evidence>
<evidence type="ECO:0000313" key="1">
    <source>
        <dbReference type="EMBL" id="QIZ06572.1"/>
    </source>
</evidence>
<sequence>MNFTWLFGLLFLSQQVNIPDSLLITNNGHPLSVVNCTDLSMNLPGVPIINTEKLKKCMDQIDKQVSKMPKNAMKDESGRIIPEQVGYRLYRQRFTEKVFSYYFNNGSSKIQVPLLAIYPRVDSELLGNIQNEKIGKYVTSFNTSNKGRTNNIYLATEAINNFVLFPGEIFSFNKVVGKRTAGKGYLPAPVILRGELAKDIGGGICQVSSTLFNAVDNAGLEVTQRSSHSRKVTYIPPGRDATVSWNGPDFVFKNKYNQPILIQSKTVGNKLTIEIYSSDVINYTPKKVPHLPYDQNHPPK</sequence>
<dbReference type="InterPro" id="IPR052913">
    <property type="entry name" value="Glycopeptide_resist_protein"/>
</dbReference>
<dbReference type="AlphaFoldDB" id="A0A6H1NZB5"/>
<evidence type="ECO:0008006" key="3">
    <source>
        <dbReference type="Google" id="ProtNLM"/>
    </source>
</evidence>
<dbReference type="Pfam" id="PF04294">
    <property type="entry name" value="VanW"/>
    <property type="match status" value="1"/>
</dbReference>
<dbReference type="PANTHER" id="PTHR35788:SF1">
    <property type="entry name" value="EXPORTED PROTEIN"/>
    <property type="match status" value="1"/>
</dbReference>